<sequence length="206" mass="23612">MNQPYYIKSSCSIKNSQVSLNGSIVFKNETDSFSEFIKAAYKQQNTNYPKFFKMDNLSKLAFLTADILLKNENLNPEETNDIAMVFSNKASSLDTDRKHQDSIQNKENYYPSPAIFVYTLPNICIGEISIKYKLYSENSFFIFNGFNASHLCSYTKSLISSNKATQVLCGWVEFDDEDNYEAFIYLVAKEGTIKHSEEDILTLYNS</sequence>
<protein>
    <submittedName>
        <fullName evidence="1">3-oxoacyl-ACP synthase</fullName>
    </submittedName>
</protein>
<dbReference type="Proteomes" id="UP000670776">
    <property type="component" value="Unassembled WGS sequence"/>
</dbReference>
<evidence type="ECO:0000313" key="2">
    <source>
        <dbReference type="Proteomes" id="UP000670776"/>
    </source>
</evidence>
<dbReference type="RefSeq" id="WP_209656150.1">
    <property type="nucleotide sequence ID" value="NZ_JAGJCB010000019.1"/>
</dbReference>
<gene>
    <name evidence="1" type="ORF">J8H85_15580</name>
</gene>
<accession>A0ABS4BXD9</accession>
<name>A0ABS4BXD9_9FLAO</name>
<evidence type="ECO:0000313" key="1">
    <source>
        <dbReference type="EMBL" id="MBP0905254.1"/>
    </source>
</evidence>
<proteinExistence type="predicted"/>
<organism evidence="1 2">
    <name type="scientific">Mariniflexile gromovii</name>
    <dbReference type="NCBI Taxonomy" id="362523"/>
    <lineage>
        <taxon>Bacteria</taxon>
        <taxon>Pseudomonadati</taxon>
        <taxon>Bacteroidota</taxon>
        <taxon>Flavobacteriia</taxon>
        <taxon>Flavobacteriales</taxon>
        <taxon>Flavobacteriaceae</taxon>
        <taxon>Mariniflexile</taxon>
    </lineage>
</organism>
<reference evidence="1 2" key="1">
    <citation type="submission" date="2021-04" db="EMBL/GenBank/DDBJ databases">
        <title>Mariniflexile gromovii gen. nov., sp. nov., a gliding bacterium isolated from the sea urchin Strongylocentrotus intermedius.</title>
        <authorList>
            <person name="Ko S."/>
            <person name="Le V."/>
            <person name="Ahn C.-Y."/>
            <person name="Oh H.-M."/>
        </authorList>
    </citation>
    <scope>NUCLEOTIDE SEQUENCE [LARGE SCALE GENOMIC DNA]</scope>
    <source>
        <strain evidence="1 2">KCTC 12570</strain>
    </source>
</reference>
<keyword evidence="2" id="KW-1185">Reference proteome</keyword>
<comment type="caution">
    <text evidence="1">The sequence shown here is derived from an EMBL/GenBank/DDBJ whole genome shotgun (WGS) entry which is preliminary data.</text>
</comment>
<dbReference type="EMBL" id="JAGJCB010000019">
    <property type="protein sequence ID" value="MBP0905254.1"/>
    <property type="molecule type" value="Genomic_DNA"/>
</dbReference>